<evidence type="ECO:0000259" key="1">
    <source>
        <dbReference type="Pfam" id="PF12323"/>
    </source>
</evidence>
<evidence type="ECO:0000313" key="2">
    <source>
        <dbReference type="EMBL" id="MYD90755.1"/>
    </source>
</evidence>
<organism evidence="2">
    <name type="scientific">Caldilineaceae bacterium SB0662_bin_9</name>
    <dbReference type="NCBI Taxonomy" id="2605258"/>
    <lineage>
        <taxon>Bacteria</taxon>
        <taxon>Bacillati</taxon>
        <taxon>Chloroflexota</taxon>
        <taxon>Caldilineae</taxon>
        <taxon>Caldilineales</taxon>
        <taxon>Caldilineaceae</taxon>
    </lineage>
</organism>
<dbReference type="InterPro" id="IPR021027">
    <property type="entry name" value="Transposase_put_HTH"/>
</dbReference>
<comment type="caution">
    <text evidence="2">The sequence shown here is derived from an EMBL/GenBank/DDBJ whole genome shotgun (WGS) entry which is preliminary data.</text>
</comment>
<sequence>MTSIPQSTTQEPPTVIRTLRVRLYPGTAANGQYLEQLAGACRFAWNHVLAGHETDYRMWKAFGKLGEGPGSPTFFTLGQRFTQLRNAPGNEWLKDYGYEIVRYTCKYMGDAYAAFFDPDRPDHGRPQYKARHYTQPAFTIPSHVRIEDGRLYIPKMGWTRLG</sequence>
<proteinExistence type="predicted"/>
<dbReference type="AlphaFoldDB" id="A0A6B1DVD5"/>
<accession>A0A6B1DVD5</accession>
<dbReference type="EMBL" id="VXPY01000076">
    <property type="protein sequence ID" value="MYD90755.1"/>
    <property type="molecule type" value="Genomic_DNA"/>
</dbReference>
<gene>
    <name evidence="2" type="ORF">F4Y08_10540</name>
</gene>
<feature type="non-terminal residue" evidence="2">
    <location>
        <position position="162"/>
    </location>
</feature>
<protein>
    <submittedName>
        <fullName evidence="2">Helix-turn-helix domain-containing protein</fullName>
    </submittedName>
</protein>
<feature type="domain" description="Transposase putative helix-turn-helix" evidence="1">
    <location>
        <begin position="17"/>
        <end position="54"/>
    </location>
</feature>
<reference evidence="2" key="1">
    <citation type="submission" date="2019-09" db="EMBL/GenBank/DDBJ databases">
        <title>Characterisation of the sponge microbiome using genome-centric metagenomics.</title>
        <authorList>
            <person name="Engelberts J.P."/>
            <person name="Robbins S.J."/>
            <person name="De Goeij J.M."/>
            <person name="Aranda M."/>
            <person name="Bell S.C."/>
            <person name="Webster N.S."/>
        </authorList>
    </citation>
    <scope>NUCLEOTIDE SEQUENCE</scope>
    <source>
        <strain evidence="2">SB0662_bin_9</strain>
    </source>
</reference>
<dbReference type="Pfam" id="PF12323">
    <property type="entry name" value="HTH_OrfB_IS605"/>
    <property type="match status" value="1"/>
</dbReference>
<name>A0A6B1DVD5_9CHLR</name>